<name>A0A2G8JHI8_STIJA</name>
<dbReference type="AlphaFoldDB" id="A0A2G8JHI8"/>
<gene>
    <name evidence="1" type="ORF">BSL78_27992</name>
</gene>
<protein>
    <submittedName>
        <fullName evidence="1">Uncharacterized protein</fullName>
    </submittedName>
</protein>
<comment type="caution">
    <text evidence="1">The sequence shown here is derived from an EMBL/GenBank/DDBJ whole genome shotgun (WGS) entry which is preliminary data.</text>
</comment>
<sequence>MMNYIHRVETILFFGQHPGMLTRVHLEAGEALSKMFFAMDRIKYKRLWHRYIADMYDLRNNHPNTWKELEAGKISVTKNKIPFVSVGADHACEHLNKQMKVRAGLIGISNNANARQRFFMAAPELSCLSKEFKSQFDTEVGKAKEYHDLGPSAVKRSMTQSTKSRLRS</sequence>
<accession>A0A2G8JHI8</accession>
<evidence type="ECO:0000313" key="1">
    <source>
        <dbReference type="EMBL" id="PIK35185.1"/>
    </source>
</evidence>
<dbReference type="OrthoDB" id="7237786at2759"/>
<dbReference type="EMBL" id="MRZV01001964">
    <property type="protein sequence ID" value="PIK35185.1"/>
    <property type="molecule type" value="Genomic_DNA"/>
</dbReference>
<dbReference type="PANTHER" id="PTHR47018:SF3">
    <property type="entry name" value="MYCBP-ASSOCIATED PROTEIN"/>
    <property type="match status" value="1"/>
</dbReference>
<keyword evidence="2" id="KW-1185">Reference proteome</keyword>
<dbReference type="Proteomes" id="UP000230750">
    <property type="component" value="Unassembled WGS sequence"/>
</dbReference>
<evidence type="ECO:0000313" key="2">
    <source>
        <dbReference type="Proteomes" id="UP000230750"/>
    </source>
</evidence>
<organism evidence="1 2">
    <name type="scientific">Stichopus japonicus</name>
    <name type="common">Sea cucumber</name>
    <dbReference type="NCBI Taxonomy" id="307972"/>
    <lineage>
        <taxon>Eukaryota</taxon>
        <taxon>Metazoa</taxon>
        <taxon>Echinodermata</taxon>
        <taxon>Eleutherozoa</taxon>
        <taxon>Echinozoa</taxon>
        <taxon>Holothuroidea</taxon>
        <taxon>Aspidochirotacea</taxon>
        <taxon>Aspidochirotida</taxon>
        <taxon>Stichopodidae</taxon>
        <taxon>Apostichopus</taxon>
    </lineage>
</organism>
<dbReference type="PANTHER" id="PTHR47018">
    <property type="entry name" value="CXC DOMAIN-CONTAINING PROTEIN-RELATED"/>
    <property type="match status" value="1"/>
</dbReference>
<reference evidence="1 2" key="1">
    <citation type="journal article" date="2017" name="PLoS Biol.">
        <title>The sea cucumber genome provides insights into morphological evolution and visceral regeneration.</title>
        <authorList>
            <person name="Zhang X."/>
            <person name="Sun L."/>
            <person name="Yuan J."/>
            <person name="Sun Y."/>
            <person name="Gao Y."/>
            <person name="Zhang L."/>
            <person name="Li S."/>
            <person name="Dai H."/>
            <person name="Hamel J.F."/>
            <person name="Liu C."/>
            <person name="Yu Y."/>
            <person name="Liu S."/>
            <person name="Lin W."/>
            <person name="Guo K."/>
            <person name="Jin S."/>
            <person name="Xu P."/>
            <person name="Storey K.B."/>
            <person name="Huan P."/>
            <person name="Zhang T."/>
            <person name="Zhou Y."/>
            <person name="Zhang J."/>
            <person name="Lin C."/>
            <person name="Li X."/>
            <person name="Xing L."/>
            <person name="Huo D."/>
            <person name="Sun M."/>
            <person name="Wang L."/>
            <person name="Mercier A."/>
            <person name="Li F."/>
            <person name="Yang H."/>
            <person name="Xiang J."/>
        </authorList>
    </citation>
    <scope>NUCLEOTIDE SEQUENCE [LARGE SCALE GENOMIC DNA]</scope>
    <source>
        <strain evidence="1">Shaxun</strain>
        <tissue evidence="1">Muscle</tissue>
    </source>
</reference>
<proteinExistence type="predicted"/>